<dbReference type="Gene3D" id="3.40.640.10">
    <property type="entry name" value="Type I PLP-dependent aspartate aminotransferase-like (Major domain)"/>
    <property type="match status" value="1"/>
</dbReference>
<dbReference type="PANTHER" id="PTHR43799">
    <property type="entry name" value="AMINOTRANSFERASE, PUTATIVE-RELATED"/>
    <property type="match status" value="1"/>
</dbReference>
<dbReference type="InterPro" id="IPR015422">
    <property type="entry name" value="PyrdxlP-dep_Trfase_small"/>
</dbReference>
<dbReference type="EMBL" id="CYXO01000037">
    <property type="protein sequence ID" value="CUN28253.1"/>
    <property type="molecule type" value="Genomic_DNA"/>
</dbReference>
<dbReference type="CDD" id="cd00609">
    <property type="entry name" value="AAT_like"/>
    <property type="match status" value="1"/>
</dbReference>
<sequence>MKMEDGIVVAYEELSKEELLQLKSELEAQFDEVKAKNLKLDMSRGKPSTEQLNLSMDMMDVLKSDSDLVCEEGVDCRNYGVLDGIAEAKQLLADMMEVPKDNIVIFGNSSLNVMYDTIARSMTHGVMGSTPWAKLDKVKFLCPVPGYDRHFAITEYFGIEMINVPMTPTGPDMDMVEELVSTDPAIKGIWCVPKYSNPQGITYSDETVHRFAKLNPAAEDFRIFWDNAYGIHHLYEDKQDYLIEILMECKKEGHPDMVYKFSSTSKISFPGSGIAAIAASDANLADIRKQMRIQTIGHDKLNQLRHARYFGNIHGMVQHMKKHADILRPKFDIVLKTLDKELGGLGIGSWLAPRGGYFISFDSMDGCAKAIVAKAKEAGLIMTGAGATFPYGKDPKDSNIRIAPSYPTVEELKVATKIFVLSVKLVSIDKLLQSK</sequence>
<evidence type="ECO:0000313" key="3">
    <source>
        <dbReference type="Proteomes" id="UP000095439"/>
    </source>
</evidence>
<gene>
    <name evidence="2" type="ORF">ERS852423_03027</name>
    <name evidence="1" type="ORF">ERS852573_03167</name>
</gene>
<dbReference type="PANTHER" id="PTHR43799:SF1">
    <property type="entry name" value="ASPARTATE AMINOTRANSFERASE"/>
    <property type="match status" value="1"/>
</dbReference>
<dbReference type="EMBL" id="CYYY01000031">
    <property type="protein sequence ID" value="CUO37428.1"/>
    <property type="molecule type" value="Genomic_DNA"/>
</dbReference>
<name>A0A173VM35_9FIRM</name>
<organism evidence="1 4">
    <name type="scientific">Dorea longicatena</name>
    <dbReference type="NCBI Taxonomy" id="88431"/>
    <lineage>
        <taxon>Bacteria</taxon>
        <taxon>Bacillati</taxon>
        <taxon>Bacillota</taxon>
        <taxon>Clostridia</taxon>
        <taxon>Lachnospirales</taxon>
        <taxon>Lachnospiraceae</taxon>
        <taxon>Dorea</taxon>
    </lineage>
</organism>
<dbReference type="AlphaFoldDB" id="A0A173VM35"/>
<dbReference type="Gene3D" id="3.90.1150.10">
    <property type="entry name" value="Aspartate Aminotransferase, domain 1"/>
    <property type="match status" value="1"/>
</dbReference>
<dbReference type="SUPFAM" id="SSF53383">
    <property type="entry name" value="PLP-dependent transferases"/>
    <property type="match status" value="1"/>
</dbReference>
<evidence type="ECO:0000313" key="4">
    <source>
        <dbReference type="Proteomes" id="UP000095597"/>
    </source>
</evidence>
<dbReference type="GO" id="GO:0004069">
    <property type="term" value="F:L-aspartate:2-oxoglutarate aminotransferase activity"/>
    <property type="evidence" value="ECO:0007669"/>
    <property type="project" value="InterPro"/>
</dbReference>
<dbReference type="InterPro" id="IPR015424">
    <property type="entry name" value="PyrdxlP-dep_Trfase"/>
</dbReference>
<dbReference type="Proteomes" id="UP000095439">
    <property type="component" value="Unassembled WGS sequence"/>
</dbReference>
<protein>
    <submittedName>
        <fullName evidence="1">Putative aminotransferase MSMEG_6286</fullName>
    </submittedName>
</protein>
<dbReference type="RefSeq" id="WP_179960976.1">
    <property type="nucleotide sequence ID" value="NZ_CABIWY010000031.1"/>
</dbReference>
<dbReference type="Pfam" id="PF12897">
    <property type="entry name" value="Asp_aminotransf"/>
    <property type="match status" value="1"/>
</dbReference>
<keyword evidence="1" id="KW-0808">Transferase</keyword>
<reference evidence="3 4" key="1">
    <citation type="submission" date="2015-09" db="EMBL/GenBank/DDBJ databases">
        <authorList>
            <consortium name="Pathogen Informatics"/>
        </authorList>
    </citation>
    <scope>NUCLEOTIDE SEQUENCE [LARGE SCALE GENOMIC DNA]</scope>
    <source>
        <strain evidence="2 3">2789STDY5608866</strain>
        <strain evidence="1 4">2789STDY5834961</strain>
    </source>
</reference>
<evidence type="ECO:0000313" key="2">
    <source>
        <dbReference type="EMBL" id="CUO37428.1"/>
    </source>
</evidence>
<dbReference type="Proteomes" id="UP000095597">
    <property type="component" value="Unassembled WGS sequence"/>
</dbReference>
<accession>A0A173VM35</accession>
<keyword evidence="1" id="KW-0032">Aminotransferase</keyword>
<dbReference type="InterPro" id="IPR015421">
    <property type="entry name" value="PyrdxlP-dep_Trfase_major"/>
</dbReference>
<proteinExistence type="predicted"/>
<evidence type="ECO:0000313" key="1">
    <source>
        <dbReference type="EMBL" id="CUN28253.1"/>
    </source>
</evidence>
<dbReference type="InterPro" id="IPR024551">
    <property type="entry name" value="AspAT_Ic"/>
</dbReference>